<dbReference type="Proteomes" id="UP000807504">
    <property type="component" value="Unassembled WGS sequence"/>
</dbReference>
<accession>A0A8T0G4X0</accession>
<keyword evidence="2" id="KW-1185">Reference proteome</keyword>
<dbReference type="EMBL" id="JABXBU010000001">
    <property type="protein sequence ID" value="KAF8796293.1"/>
    <property type="molecule type" value="Genomic_DNA"/>
</dbReference>
<evidence type="ECO:0000313" key="2">
    <source>
        <dbReference type="Proteomes" id="UP000807504"/>
    </source>
</evidence>
<evidence type="ECO:0000313" key="1">
    <source>
        <dbReference type="EMBL" id="KAF8796293.1"/>
    </source>
</evidence>
<proteinExistence type="predicted"/>
<sequence>MDPEILPEKINYGCVELSTAQDIYNHSGLVQKSLSPLNLRMCEEKYLQIDHHEYPHLRRRINSEQRCSRHPFYCLNLDMPREMKESFKMRMEFDSQNSELFCCLKVCIAYGFYPNLISKFLKYACKDAEKKYRILKWVLNFTPFLKYEIPYWMINYFADCMNSEMNDSEFVIKCFQQLNFVGWMMMDEKPEKLEKVLYYSNRLNWNLEDLFGSNDLIRICIERSLFQDLKIALKFIDAQIYIRLRD</sequence>
<reference evidence="1" key="2">
    <citation type="submission" date="2020-06" db="EMBL/GenBank/DDBJ databases">
        <authorList>
            <person name="Sheffer M."/>
        </authorList>
    </citation>
    <scope>NUCLEOTIDE SEQUENCE</scope>
</reference>
<protein>
    <submittedName>
        <fullName evidence="1">Uncharacterized protein</fullName>
    </submittedName>
</protein>
<dbReference type="AlphaFoldDB" id="A0A8T0G4X0"/>
<organism evidence="1 2">
    <name type="scientific">Argiope bruennichi</name>
    <name type="common">Wasp spider</name>
    <name type="synonym">Aranea bruennichi</name>
    <dbReference type="NCBI Taxonomy" id="94029"/>
    <lineage>
        <taxon>Eukaryota</taxon>
        <taxon>Metazoa</taxon>
        <taxon>Ecdysozoa</taxon>
        <taxon>Arthropoda</taxon>
        <taxon>Chelicerata</taxon>
        <taxon>Arachnida</taxon>
        <taxon>Araneae</taxon>
        <taxon>Araneomorphae</taxon>
        <taxon>Entelegynae</taxon>
        <taxon>Araneoidea</taxon>
        <taxon>Araneidae</taxon>
        <taxon>Argiope</taxon>
    </lineage>
</organism>
<reference evidence="1" key="1">
    <citation type="journal article" date="2020" name="bioRxiv">
        <title>Chromosome-level reference genome of the European wasp spider Argiope bruennichi: a resource for studies on range expansion and evolutionary adaptation.</title>
        <authorList>
            <person name="Sheffer M.M."/>
            <person name="Hoppe A."/>
            <person name="Krehenwinkel H."/>
            <person name="Uhl G."/>
            <person name="Kuss A.W."/>
            <person name="Jensen L."/>
            <person name="Jensen C."/>
            <person name="Gillespie R.G."/>
            <person name="Hoff K.J."/>
            <person name="Prost S."/>
        </authorList>
    </citation>
    <scope>NUCLEOTIDE SEQUENCE</scope>
</reference>
<comment type="caution">
    <text evidence="1">The sequence shown here is derived from an EMBL/GenBank/DDBJ whole genome shotgun (WGS) entry which is preliminary data.</text>
</comment>
<gene>
    <name evidence="1" type="ORF">HNY73_000685</name>
</gene>
<name>A0A8T0G4X0_ARGBR</name>